<protein>
    <recommendedName>
        <fullName evidence="3">hAT-like transposase RNase-H fold domain-containing protein</fullName>
    </recommendedName>
</protein>
<dbReference type="AlphaFoldDB" id="A0A2Z6QZA6"/>
<comment type="caution">
    <text evidence="1">The sequence shown here is derived from an EMBL/GenBank/DDBJ whole genome shotgun (WGS) entry which is preliminary data.</text>
</comment>
<evidence type="ECO:0000313" key="1">
    <source>
        <dbReference type="EMBL" id="GBB90654.1"/>
    </source>
</evidence>
<gene>
    <name evidence="1" type="ORF">RclHR1_01770002</name>
</gene>
<sequence length="68" mass="7889">MLAATRQIKDTLNLSEFHHYRYAAHILNLAIEAALNSSIIPDCVKKLRIFISTIRNSPKQMDKLKEFF</sequence>
<evidence type="ECO:0008006" key="3">
    <source>
        <dbReference type="Google" id="ProtNLM"/>
    </source>
</evidence>
<organism evidence="1 2">
    <name type="scientific">Rhizophagus clarus</name>
    <dbReference type="NCBI Taxonomy" id="94130"/>
    <lineage>
        <taxon>Eukaryota</taxon>
        <taxon>Fungi</taxon>
        <taxon>Fungi incertae sedis</taxon>
        <taxon>Mucoromycota</taxon>
        <taxon>Glomeromycotina</taxon>
        <taxon>Glomeromycetes</taxon>
        <taxon>Glomerales</taxon>
        <taxon>Glomeraceae</taxon>
        <taxon>Rhizophagus</taxon>
    </lineage>
</organism>
<dbReference type="EMBL" id="BEXD01000857">
    <property type="protein sequence ID" value="GBB90654.1"/>
    <property type="molecule type" value="Genomic_DNA"/>
</dbReference>
<reference evidence="1 2" key="1">
    <citation type="submission" date="2017-11" db="EMBL/GenBank/DDBJ databases">
        <title>The genome of Rhizophagus clarus HR1 reveals common genetic basis of auxotrophy among arbuscular mycorrhizal fungi.</title>
        <authorList>
            <person name="Kobayashi Y."/>
        </authorList>
    </citation>
    <scope>NUCLEOTIDE SEQUENCE [LARGE SCALE GENOMIC DNA]</scope>
    <source>
        <strain evidence="1 2">HR1</strain>
    </source>
</reference>
<proteinExistence type="predicted"/>
<name>A0A2Z6QZA6_9GLOM</name>
<keyword evidence="2" id="KW-1185">Reference proteome</keyword>
<accession>A0A2Z6QZA6</accession>
<dbReference type="STRING" id="94130.A0A2Z6QZA6"/>
<evidence type="ECO:0000313" key="2">
    <source>
        <dbReference type="Proteomes" id="UP000247702"/>
    </source>
</evidence>
<dbReference type="Proteomes" id="UP000247702">
    <property type="component" value="Unassembled WGS sequence"/>
</dbReference>